<evidence type="ECO:0000256" key="4">
    <source>
        <dbReference type="ARBA" id="ARBA00023136"/>
    </source>
</evidence>
<evidence type="ECO:0000313" key="7">
    <source>
        <dbReference type="EMBL" id="CAH1450592.1"/>
    </source>
</evidence>
<name>A0AAU9PJS3_9ASTR</name>
<sequence length="430" mass="49712">MKRLRAKLSIFYVSLPIRPISASFLGFHTSPVSVNFGALSNPSLCNSVITSSGFCMATMSPKSLRSIFGFGSEYNQVYSMESFSEFDVHLDNELQSFQHQVFSQFKALSESQDDEFLSLHWLSNLLEAFIACHQEFKTILTKHKVDFTKPPLDKSLKEFLNRSIKSLDICNAICYGVEKMKYWHKYLEIVSSALNSEHKNLISQGQFRRSRKALIDLYNIMYDDSKDSRWFSSSKLKSLKSKDLNRDKWLSKSLSWSVPSSWSTSKQLQSMAKAHEITNTCGLANVVFTMSFVNLFVLWALMAAISSQDKCLHTNISIPRHFLWSTPFSLIYVRIMDEFKKRDSKNNVGLLKENYQMEKSIRFVANLVDYAHEFSLTKEQRAKVELGVNEVELVNDVYENWLHPLECQVRLVFREIMSIRLEGLEIFTRS</sequence>
<proteinExistence type="inferred from homology"/>
<evidence type="ECO:0000313" key="8">
    <source>
        <dbReference type="Proteomes" id="UP001157418"/>
    </source>
</evidence>
<evidence type="ECO:0000256" key="6">
    <source>
        <dbReference type="SAM" id="Phobius"/>
    </source>
</evidence>
<dbReference type="InterPro" id="IPR008511">
    <property type="entry name" value="ROH1-like"/>
</dbReference>
<comment type="caution">
    <text evidence="7">The sequence shown here is derived from an EMBL/GenBank/DDBJ whole genome shotgun (WGS) entry which is preliminary data.</text>
</comment>
<dbReference type="Pfam" id="PF05633">
    <property type="entry name" value="ROH1-like"/>
    <property type="match status" value="1"/>
</dbReference>
<dbReference type="EMBL" id="CAKMRJ010005634">
    <property type="protein sequence ID" value="CAH1450592.1"/>
    <property type="molecule type" value="Genomic_DNA"/>
</dbReference>
<evidence type="ECO:0000256" key="3">
    <source>
        <dbReference type="ARBA" id="ARBA00022989"/>
    </source>
</evidence>
<evidence type="ECO:0000256" key="5">
    <source>
        <dbReference type="ARBA" id="ARBA00035114"/>
    </source>
</evidence>
<evidence type="ECO:0000256" key="2">
    <source>
        <dbReference type="ARBA" id="ARBA00022692"/>
    </source>
</evidence>
<dbReference type="PANTHER" id="PTHR31509">
    <property type="entry name" value="BPS1-LIKE PROTEIN"/>
    <property type="match status" value="1"/>
</dbReference>
<keyword evidence="4 6" id="KW-0472">Membrane</keyword>
<comment type="similarity">
    <text evidence="5">Belongs to the ROH1 family.</text>
</comment>
<reference evidence="7 8" key="1">
    <citation type="submission" date="2022-01" db="EMBL/GenBank/DDBJ databases">
        <authorList>
            <person name="Xiong W."/>
            <person name="Schranz E."/>
        </authorList>
    </citation>
    <scope>NUCLEOTIDE SEQUENCE [LARGE SCALE GENOMIC DNA]</scope>
</reference>
<comment type="subcellular location">
    <subcellularLocation>
        <location evidence="1">Membrane</location>
        <topology evidence="1">Single-pass membrane protein</topology>
    </subcellularLocation>
</comment>
<accession>A0AAU9PJS3</accession>
<dbReference type="GO" id="GO:0016020">
    <property type="term" value="C:membrane"/>
    <property type="evidence" value="ECO:0007669"/>
    <property type="project" value="UniProtKB-SubCell"/>
</dbReference>
<keyword evidence="3 6" id="KW-1133">Transmembrane helix</keyword>
<organism evidence="7 8">
    <name type="scientific">Lactuca virosa</name>
    <dbReference type="NCBI Taxonomy" id="75947"/>
    <lineage>
        <taxon>Eukaryota</taxon>
        <taxon>Viridiplantae</taxon>
        <taxon>Streptophyta</taxon>
        <taxon>Embryophyta</taxon>
        <taxon>Tracheophyta</taxon>
        <taxon>Spermatophyta</taxon>
        <taxon>Magnoliopsida</taxon>
        <taxon>eudicotyledons</taxon>
        <taxon>Gunneridae</taxon>
        <taxon>Pentapetalae</taxon>
        <taxon>asterids</taxon>
        <taxon>campanulids</taxon>
        <taxon>Asterales</taxon>
        <taxon>Asteraceae</taxon>
        <taxon>Cichorioideae</taxon>
        <taxon>Cichorieae</taxon>
        <taxon>Lactucinae</taxon>
        <taxon>Lactuca</taxon>
    </lineage>
</organism>
<dbReference type="Proteomes" id="UP001157418">
    <property type="component" value="Unassembled WGS sequence"/>
</dbReference>
<protein>
    <submittedName>
        <fullName evidence="7">Uncharacterized protein</fullName>
    </submittedName>
</protein>
<evidence type="ECO:0000256" key="1">
    <source>
        <dbReference type="ARBA" id="ARBA00004167"/>
    </source>
</evidence>
<gene>
    <name evidence="7" type="ORF">LVIROSA_LOCUS36011</name>
</gene>
<keyword evidence="8" id="KW-1185">Reference proteome</keyword>
<feature type="transmembrane region" description="Helical" evidence="6">
    <location>
        <begin position="283"/>
        <end position="305"/>
    </location>
</feature>
<keyword evidence="2 6" id="KW-0812">Transmembrane</keyword>
<dbReference type="AlphaFoldDB" id="A0AAU9PJS3"/>